<organism evidence="6 7">
    <name type="scientific">Candidatus Liberibacter europaeus</name>
    <dbReference type="NCBI Taxonomy" id="744859"/>
    <lineage>
        <taxon>Bacteria</taxon>
        <taxon>Pseudomonadati</taxon>
        <taxon>Pseudomonadota</taxon>
        <taxon>Alphaproteobacteria</taxon>
        <taxon>Hyphomicrobiales</taxon>
        <taxon>Rhizobiaceae</taxon>
        <taxon>Liberibacter</taxon>
    </lineage>
</organism>
<dbReference type="Pfam" id="PF01925">
    <property type="entry name" value="TauE"/>
    <property type="match status" value="1"/>
</dbReference>
<dbReference type="InterPro" id="IPR002781">
    <property type="entry name" value="TM_pro_TauE-like"/>
</dbReference>
<keyword evidence="2 5" id="KW-0812">Transmembrane</keyword>
<dbReference type="PANTHER" id="PTHR43483">
    <property type="entry name" value="MEMBRANE TRANSPORTER PROTEIN HI_0806-RELATED"/>
    <property type="match status" value="1"/>
</dbReference>
<keyword evidence="3 5" id="KW-1133">Transmembrane helix</keyword>
<evidence type="ECO:0000313" key="7">
    <source>
        <dbReference type="Proteomes" id="UP000240811"/>
    </source>
</evidence>
<evidence type="ECO:0000256" key="4">
    <source>
        <dbReference type="ARBA" id="ARBA00023136"/>
    </source>
</evidence>
<accession>A0A2T4VWY5</accession>
<protein>
    <recommendedName>
        <fullName evidence="5">Probable membrane transporter protein</fullName>
    </recommendedName>
</protein>
<feature type="transmembrane region" description="Helical" evidence="5">
    <location>
        <begin position="106"/>
        <end position="124"/>
    </location>
</feature>
<dbReference type="PANTHER" id="PTHR43483:SF3">
    <property type="entry name" value="MEMBRANE TRANSPORTER PROTEIN HI_0806-RELATED"/>
    <property type="match status" value="1"/>
</dbReference>
<comment type="similarity">
    <text evidence="5">Belongs to the 4-toluene sulfonate uptake permease (TSUP) (TC 2.A.102) family.</text>
</comment>
<reference evidence="7" key="1">
    <citation type="submission" date="2018-02" db="EMBL/GenBank/DDBJ databases">
        <title>Genome sequence of Candidatus Liberibacter europaeus.</title>
        <authorList>
            <person name="Frampton R.A."/>
            <person name="Thompson S.M."/>
            <person name="David C."/>
            <person name="Addison S.M."/>
            <person name="Smith G.R."/>
        </authorList>
    </citation>
    <scope>NUCLEOTIDE SEQUENCE [LARGE SCALE GENOMIC DNA]</scope>
</reference>
<feature type="transmembrane region" description="Helical" evidence="5">
    <location>
        <begin position="210"/>
        <end position="231"/>
    </location>
</feature>
<dbReference type="GO" id="GO:0005886">
    <property type="term" value="C:plasma membrane"/>
    <property type="evidence" value="ECO:0007669"/>
    <property type="project" value="UniProtKB-SubCell"/>
</dbReference>
<gene>
    <name evidence="6" type="ORF">C4617_04610</name>
</gene>
<feature type="transmembrane region" description="Helical" evidence="5">
    <location>
        <begin position="144"/>
        <end position="169"/>
    </location>
</feature>
<feature type="transmembrane region" description="Helical" evidence="5">
    <location>
        <begin position="80"/>
        <end position="99"/>
    </location>
</feature>
<dbReference type="AlphaFoldDB" id="A0A2T4VWY5"/>
<feature type="transmembrane region" description="Helical" evidence="5">
    <location>
        <begin position="12"/>
        <end position="34"/>
    </location>
</feature>
<feature type="transmembrane region" description="Helical" evidence="5">
    <location>
        <begin position="46"/>
        <end position="68"/>
    </location>
</feature>
<name>A0A2T4VWY5_9HYPH</name>
<keyword evidence="5" id="KW-1003">Cell membrane</keyword>
<proteinExistence type="inferred from homology"/>
<keyword evidence="4 5" id="KW-0472">Membrane</keyword>
<evidence type="ECO:0000256" key="3">
    <source>
        <dbReference type="ARBA" id="ARBA00022989"/>
    </source>
</evidence>
<comment type="caution">
    <text evidence="6">The sequence shown here is derived from an EMBL/GenBank/DDBJ whole genome shotgun (WGS) entry which is preliminary data.</text>
</comment>
<evidence type="ECO:0000256" key="5">
    <source>
        <dbReference type="RuleBase" id="RU363041"/>
    </source>
</evidence>
<sequence length="260" mass="28093">MDYVFLLFGSSLLFAIISGLFGIGGGLVMTPILFKGFQLIGVEHSICMNLAIGTSLGVIAPTSIMAFIEHKRRGTVDIKILKSWMIVLPASSILTSFMVSNIDHTYLQRAFAVFCVLIGFLMLVKDRWVLKHDFPDGFLKYILGMIIGIVSGILGVGGGILSTILMLLYGRSINQASAIATGVSVLISIPGLIVRIYTGLGVAGNHPMSIGFVNIGAIMIILPISIIICPISAKFSYMIRKKYLEIGFSLIMFVTALLLI</sequence>
<feature type="transmembrane region" description="Helical" evidence="5">
    <location>
        <begin position="243"/>
        <end position="259"/>
    </location>
</feature>
<dbReference type="Proteomes" id="UP000240811">
    <property type="component" value="Unassembled WGS sequence"/>
</dbReference>
<evidence type="ECO:0000313" key="6">
    <source>
        <dbReference type="EMBL" id="PTL86287.1"/>
    </source>
</evidence>
<feature type="transmembrane region" description="Helical" evidence="5">
    <location>
        <begin position="176"/>
        <end position="198"/>
    </location>
</feature>
<evidence type="ECO:0000256" key="1">
    <source>
        <dbReference type="ARBA" id="ARBA00004141"/>
    </source>
</evidence>
<evidence type="ECO:0000256" key="2">
    <source>
        <dbReference type="ARBA" id="ARBA00022692"/>
    </source>
</evidence>
<comment type="subcellular location">
    <subcellularLocation>
        <location evidence="5">Cell membrane</location>
        <topology evidence="5">Multi-pass membrane protein</topology>
    </subcellularLocation>
    <subcellularLocation>
        <location evidence="1">Membrane</location>
        <topology evidence="1">Multi-pass membrane protein</topology>
    </subcellularLocation>
</comment>
<dbReference type="EMBL" id="PSQJ01000005">
    <property type="protein sequence ID" value="PTL86287.1"/>
    <property type="molecule type" value="Genomic_DNA"/>
</dbReference>